<accession>A0ABR3L121</accession>
<gene>
    <name evidence="2" type="ORF">TSPI_07453</name>
</gene>
<proteinExistence type="predicted"/>
<evidence type="ECO:0000313" key="3">
    <source>
        <dbReference type="Proteomes" id="UP001558632"/>
    </source>
</evidence>
<reference evidence="2 3" key="1">
    <citation type="submission" date="2024-07" db="EMBL/GenBank/DDBJ databases">
        <title>Enhanced genomic and transcriptomic resources for Trichinella pseudospiralis and T. spiralis underpin the discovery of pronounced molecular differences between stages and species.</title>
        <authorList>
            <person name="Pasi K.K."/>
            <person name="La Rosa G."/>
            <person name="Gomez-Morales M.A."/>
            <person name="Tosini F."/>
            <person name="Sumanam S."/>
            <person name="Young N.D."/>
            <person name="Chang B.C."/>
            <person name="Robin G.B."/>
        </authorList>
    </citation>
    <scope>NUCLEOTIDE SEQUENCE [LARGE SCALE GENOMIC DNA]</scope>
    <source>
        <strain evidence="2">ISS534</strain>
    </source>
</reference>
<organism evidence="2 3">
    <name type="scientific">Trichinella spiralis</name>
    <name type="common">Trichina worm</name>
    <dbReference type="NCBI Taxonomy" id="6334"/>
    <lineage>
        <taxon>Eukaryota</taxon>
        <taxon>Metazoa</taxon>
        <taxon>Ecdysozoa</taxon>
        <taxon>Nematoda</taxon>
        <taxon>Enoplea</taxon>
        <taxon>Dorylaimia</taxon>
        <taxon>Trichinellida</taxon>
        <taxon>Trichinellidae</taxon>
        <taxon>Trichinella</taxon>
    </lineage>
</organism>
<keyword evidence="1" id="KW-1133">Transmembrane helix</keyword>
<feature type="transmembrane region" description="Helical" evidence="1">
    <location>
        <begin position="115"/>
        <end position="142"/>
    </location>
</feature>
<evidence type="ECO:0000256" key="1">
    <source>
        <dbReference type="SAM" id="Phobius"/>
    </source>
</evidence>
<dbReference type="EMBL" id="JBEUSY010000101">
    <property type="protein sequence ID" value="KAL1245337.1"/>
    <property type="molecule type" value="Genomic_DNA"/>
</dbReference>
<comment type="caution">
    <text evidence="2">The sequence shown here is derived from an EMBL/GenBank/DDBJ whole genome shotgun (WGS) entry which is preliminary data.</text>
</comment>
<sequence>MAEVAGFRPMLLLSSVTCRRMVRCRKKTYLPTIYCLLNDCGGHCLIVGSGRGRRQLTTRGHSILSIRGQAGRQSAKRNLCLKLMVFRVRFRLDIQSRLNKGRFLWKKSSLPAQCLLFRQILVCGVVLFVGSVLPFLGFFFSWTRYLI</sequence>
<protein>
    <submittedName>
        <fullName evidence="2">Phosphoribosylaminoimidazole-succinocarboxamide synthase</fullName>
    </submittedName>
</protein>
<evidence type="ECO:0000313" key="2">
    <source>
        <dbReference type="EMBL" id="KAL1245337.1"/>
    </source>
</evidence>
<name>A0ABR3L121_TRISP</name>
<keyword evidence="1" id="KW-0472">Membrane</keyword>
<keyword evidence="3" id="KW-1185">Reference proteome</keyword>
<keyword evidence="1" id="KW-0812">Transmembrane</keyword>
<dbReference type="Proteomes" id="UP001558632">
    <property type="component" value="Unassembled WGS sequence"/>
</dbReference>